<keyword evidence="2" id="KW-1185">Reference proteome</keyword>
<accession>A0ACB8RFM7</accession>
<protein>
    <submittedName>
        <fullName evidence="1">Uncharacterized protein</fullName>
    </submittedName>
</protein>
<dbReference type="EMBL" id="MU276046">
    <property type="protein sequence ID" value="KAI0042817.1"/>
    <property type="molecule type" value="Genomic_DNA"/>
</dbReference>
<sequence>MATQPAATSQASGSQPSGSVSASQTQINIPQSAPAGALSITQPPQTTIAFFKIASSQPITFAWNFTDVLSIPQALTVSAVCDNGITYPVGPTNGVIEGTATSVVWDVYSWQQNNPESPLAQATYTLEIYDQRGPGAARAPGLLQANSALRFALYSPQPYTPIASGWTCSGCNGALAAYTTHPAFVSIFATILVMFLSGFALIRRGLD</sequence>
<comment type="caution">
    <text evidence="1">The sequence shown here is derived from an EMBL/GenBank/DDBJ whole genome shotgun (WGS) entry which is preliminary data.</text>
</comment>
<reference evidence="1" key="1">
    <citation type="submission" date="2021-02" db="EMBL/GenBank/DDBJ databases">
        <authorList>
            <consortium name="DOE Joint Genome Institute"/>
            <person name="Ahrendt S."/>
            <person name="Looney B.P."/>
            <person name="Miyauchi S."/>
            <person name="Morin E."/>
            <person name="Drula E."/>
            <person name="Courty P.E."/>
            <person name="Chicoki N."/>
            <person name="Fauchery L."/>
            <person name="Kohler A."/>
            <person name="Kuo A."/>
            <person name="Labutti K."/>
            <person name="Pangilinan J."/>
            <person name="Lipzen A."/>
            <person name="Riley R."/>
            <person name="Andreopoulos W."/>
            <person name="He G."/>
            <person name="Johnson J."/>
            <person name="Barry K.W."/>
            <person name="Grigoriev I.V."/>
            <person name="Nagy L."/>
            <person name="Hibbett D."/>
            <person name="Henrissat B."/>
            <person name="Matheny P.B."/>
            <person name="Labbe J."/>
            <person name="Martin F."/>
        </authorList>
    </citation>
    <scope>NUCLEOTIDE SEQUENCE</scope>
    <source>
        <strain evidence="1">FP105234-sp</strain>
    </source>
</reference>
<proteinExistence type="predicted"/>
<evidence type="ECO:0000313" key="1">
    <source>
        <dbReference type="EMBL" id="KAI0042817.1"/>
    </source>
</evidence>
<evidence type="ECO:0000313" key="2">
    <source>
        <dbReference type="Proteomes" id="UP000814033"/>
    </source>
</evidence>
<reference evidence="1" key="2">
    <citation type="journal article" date="2022" name="New Phytol.">
        <title>Evolutionary transition to the ectomycorrhizal habit in the genomes of a hyperdiverse lineage of mushroom-forming fungi.</title>
        <authorList>
            <person name="Looney B."/>
            <person name="Miyauchi S."/>
            <person name="Morin E."/>
            <person name="Drula E."/>
            <person name="Courty P.E."/>
            <person name="Kohler A."/>
            <person name="Kuo A."/>
            <person name="LaButti K."/>
            <person name="Pangilinan J."/>
            <person name="Lipzen A."/>
            <person name="Riley R."/>
            <person name="Andreopoulos W."/>
            <person name="He G."/>
            <person name="Johnson J."/>
            <person name="Nolan M."/>
            <person name="Tritt A."/>
            <person name="Barry K.W."/>
            <person name="Grigoriev I.V."/>
            <person name="Nagy L.G."/>
            <person name="Hibbett D."/>
            <person name="Henrissat B."/>
            <person name="Matheny P.B."/>
            <person name="Labbe J."/>
            <person name="Martin F.M."/>
        </authorList>
    </citation>
    <scope>NUCLEOTIDE SEQUENCE</scope>
    <source>
        <strain evidence="1">FP105234-sp</strain>
    </source>
</reference>
<gene>
    <name evidence="1" type="ORF">FA95DRAFT_1609888</name>
</gene>
<dbReference type="Proteomes" id="UP000814033">
    <property type="component" value="Unassembled WGS sequence"/>
</dbReference>
<organism evidence="1 2">
    <name type="scientific">Auriscalpium vulgare</name>
    <dbReference type="NCBI Taxonomy" id="40419"/>
    <lineage>
        <taxon>Eukaryota</taxon>
        <taxon>Fungi</taxon>
        <taxon>Dikarya</taxon>
        <taxon>Basidiomycota</taxon>
        <taxon>Agaricomycotina</taxon>
        <taxon>Agaricomycetes</taxon>
        <taxon>Russulales</taxon>
        <taxon>Auriscalpiaceae</taxon>
        <taxon>Auriscalpium</taxon>
    </lineage>
</organism>
<name>A0ACB8RFM7_9AGAM</name>